<dbReference type="EMBL" id="FZPD01000005">
    <property type="protein sequence ID" value="SNT27935.1"/>
    <property type="molecule type" value="Genomic_DNA"/>
</dbReference>
<dbReference type="PANTHER" id="PTHR41521:SF4">
    <property type="entry name" value="BLR0684 PROTEIN"/>
    <property type="match status" value="1"/>
</dbReference>
<dbReference type="Proteomes" id="UP000198393">
    <property type="component" value="Unassembled WGS sequence"/>
</dbReference>
<gene>
    <name evidence="2" type="ORF">SAMN05421640_3137</name>
</gene>
<dbReference type="InterPro" id="IPR011008">
    <property type="entry name" value="Dimeric_a/b-barrel"/>
</dbReference>
<organism evidence="2 3">
    <name type="scientific">Ekhidna lutea</name>
    <dbReference type="NCBI Taxonomy" id="447679"/>
    <lineage>
        <taxon>Bacteria</taxon>
        <taxon>Pseudomonadati</taxon>
        <taxon>Bacteroidota</taxon>
        <taxon>Cytophagia</taxon>
        <taxon>Cytophagales</taxon>
        <taxon>Reichenbachiellaceae</taxon>
        <taxon>Ekhidna</taxon>
    </lineage>
</organism>
<dbReference type="AlphaFoldDB" id="A0A239LCA0"/>
<keyword evidence="3" id="KW-1185">Reference proteome</keyword>
<dbReference type="SUPFAM" id="SSF54909">
    <property type="entry name" value="Dimeric alpha+beta barrel"/>
    <property type="match status" value="1"/>
</dbReference>
<dbReference type="RefSeq" id="WP_089357816.1">
    <property type="nucleotide sequence ID" value="NZ_FZPD01000005.1"/>
</dbReference>
<evidence type="ECO:0000313" key="3">
    <source>
        <dbReference type="Proteomes" id="UP000198393"/>
    </source>
</evidence>
<dbReference type="Gene3D" id="3.30.70.100">
    <property type="match status" value="1"/>
</dbReference>
<dbReference type="OrthoDB" id="516779at2"/>
<protein>
    <submittedName>
        <fullName evidence="2">Uncharacterized conserved protein, DUF1330 family</fullName>
    </submittedName>
</protein>
<dbReference type="InterPro" id="IPR010753">
    <property type="entry name" value="DUF1330"/>
</dbReference>
<dbReference type="Pfam" id="PF07045">
    <property type="entry name" value="DUF1330"/>
    <property type="match status" value="1"/>
</dbReference>
<proteinExistence type="predicted"/>
<feature type="domain" description="DUF1330" evidence="1">
    <location>
        <begin position="2"/>
        <end position="96"/>
    </location>
</feature>
<sequence length="98" mass="10885">MSAYILFDNLTVTSPEDLETYKSQVAEVVEKHPGKYVVLGGKTRVVEGSVTPSYLVMIQFPSFEMAENWYDSDEYKDLKALRMSATTSTGVIIEGLPA</sequence>
<accession>A0A239LCA0</accession>
<reference evidence="2 3" key="1">
    <citation type="submission" date="2017-06" db="EMBL/GenBank/DDBJ databases">
        <authorList>
            <person name="Kim H.J."/>
            <person name="Triplett B.A."/>
        </authorList>
    </citation>
    <scope>NUCLEOTIDE SEQUENCE [LARGE SCALE GENOMIC DNA]</scope>
    <source>
        <strain evidence="2 3">DSM 19307</strain>
    </source>
</reference>
<name>A0A239LCA0_EKHLU</name>
<evidence type="ECO:0000313" key="2">
    <source>
        <dbReference type="EMBL" id="SNT27935.1"/>
    </source>
</evidence>
<dbReference type="PANTHER" id="PTHR41521">
    <property type="match status" value="1"/>
</dbReference>
<evidence type="ECO:0000259" key="1">
    <source>
        <dbReference type="Pfam" id="PF07045"/>
    </source>
</evidence>